<dbReference type="GO" id="GO:0003924">
    <property type="term" value="F:GTPase activity"/>
    <property type="evidence" value="ECO:0007669"/>
    <property type="project" value="InterPro"/>
</dbReference>
<keyword evidence="1" id="KW-0547">Nucleotide-binding</keyword>
<evidence type="ECO:0000256" key="1">
    <source>
        <dbReference type="ARBA" id="ARBA00022741"/>
    </source>
</evidence>
<dbReference type="Proteomes" id="UP000026962">
    <property type="component" value="Chromosome 3"/>
</dbReference>
<keyword evidence="8" id="KW-1185">Reference proteome</keyword>
<dbReference type="InterPro" id="IPR003959">
    <property type="entry name" value="ATPase_AAA_core"/>
</dbReference>
<dbReference type="Pfam" id="PF00004">
    <property type="entry name" value="AAA"/>
    <property type="match status" value="2"/>
</dbReference>
<evidence type="ECO:0000256" key="3">
    <source>
        <dbReference type="SAM" id="MobiDB-lite"/>
    </source>
</evidence>
<evidence type="ECO:0000259" key="5">
    <source>
        <dbReference type="SMART" id="SM01072"/>
    </source>
</evidence>
<name>A0A0E0K8W0_ORYPU</name>
<dbReference type="GO" id="GO:0030970">
    <property type="term" value="P:retrograde protein transport, ER to cytosol"/>
    <property type="evidence" value="ECO:0007669"/>
    <property type="project" value="TreeGrafter"/>
</dbReference>
<dbReference type="GO" id="GO:0031593">
    <property type="term" value="F:polyubiquitin modification-dependent protein binding"/>
    <property type="evidence" value="ECO:0007669"/>
    <property type="project" value="TreeGrafter"/>
</dbReference>
<dbReference type="GO" id="GO:0005524">
    <property type="term" value="F:ATP binding"/>
    <property type="evidence" value="ECO:0007669"/>
    <property type="project" value="UniProtKB-KW"/>
</dbReference>
<feature type="region of interest" description="Disordered" evidence="3">
    <location>
        <begin position="1"/>
        <end position="20"/>
    </location>
</feature>
<dbReference type="Gene3D" id="1.10.8.60">
    <property type="match status" value="1"/>
</dbReference>
<dbReference type="SUPFAM" id="SSF50692">
    <property type="entry name" value="ADC-like"/>
    <property type="match status" value="1"/>
</dbReference>
<dbReference type="PROSITE" id="PS51420">
    <property type="entry name" value="RHO"/>
    <property type="match status" value="1"/>
</dbReference>
<feature type="domain" description="AAA+ ATPase" evidence="4">
    <location>
        <begin position="472"/>
        <end position="608"/>
    </location>
</feature>
<dbReference type="Pfam" id="PF02359">
    <property type="entry name" value="CDC48_N"/>
    <property type="match status" value="1"/>
</dbReference>
<dbReference type="InterPro" id="IPR029067">
    <property type="entry name" value="CDC48_domain_2-like_sf"/>
</dbReference>
<dbReference type="PRINTS" id="PR00449">
    <property type="entry name" value="RASTRNSFRMNG"/>
</dbReference>
<dbReference type="EnsemblPlants" id="OPUNC03G03710.1">
    <property type="protein sequence ID" value="OPUNC03G03710.1"/>
    <property type="gene ID" value="OPUNC03G03710"/>
</dbReference>
<dbReference type="InterPro" id="IPR027417">
    <property type="entry name" value="P-loop_NTPase"/>
</dbReference>
<evidence type="ECO:0000313" key="8">
    <source>
        <dbReference type="Proteomes" id="UP000026962"/>
    </source>
</evidence>
<evidence type="ECO:0000313" key="7">
    <source>
        <dbReference type="EnsemblPlants" id="OPUNC03G03710.1"/>
    </source>
</evidence>
<dbReference type="InterPro" id="IPR050168">
    <property type="entry name" value="AAA_ATPase_domain"/>
</dbReference>
<dbReference type="InterPro" id="IPR001806">
    <property type="entry name" value="Small_GTPase"/>
</dbReference>
<dbReference type="InterPro" id="IPR005938">
    <property type="entry name" value="AAA_ATPase_CDC48"/>
</dbReference>
<feature type="domain" description="CDC48" evidence="5">
    <location>
        <begin position="361"/>
        <end position="427"/>
    </location>
</feature>
<dbReference type="Pfam" id="PF00071">
    <property type="entry name" value="Ras"/>
    <property type="match status" value="1"/>
</dbReference>
<dbReference type="InterPro" id="IPR041569">
    <property type="entry name" value="AAA_lid_3"/>
</dbReference>
<dbReference type="Gramene" id="OPUNC03G03710.1">
    <property type="protein sequence ID" value="OPUNC03G03710.1"/>
    <property type="gene ID" value="OPUNC03G03710"/>
</dbReference>
<dbReference type="OMA" id="WINPPDF"/>
<dbReference type="Pfam" id="PF02933">
    <property type="entry name" value="CDC48_2"/>
    <property type="match status" value="1"/>
</dbReference>
<dbReference type="CDD" id="cd19528">
    <property type="entry name" value="RecA-like_CDC48_r2-like"/>
    <property type="match status" value="1"/>
</dbReference>
<dbReference type="SMART" id="SM01073">
    <property type="entry name" value="CDC48_N"/>
    <property type="match status" value="1"/>
</dbReference>
<dbReference type="FunFam" id="1.10.8.60:FF:000004">
    <property type="entry name" value="Cell division control 48"/>
    <property type="match status" value="1"/>
</dbReference>
<dbReference type="SUPFAM" id="SSF52540">
    <property type="entry name" value="P-loop containing nucleoside triphosphate hydrolases"/>
    <property type="match status" value="3"/>
</dbReference>
<dbReference type="Pfam" id="PF17862">
    <property type="entry name" value="AAA_lid_3"/>
    <property type="match status" value="2"/>
</dbReference>
<dbReference type="GO" id="GO:0034098">
    <property type="term" value="C:VCP-NPL4-UFD1 AAA ATPase complex"/>
    <property type="evidence" value="ECO:0007669"/>
    <property type="project" value="TreeGrafter"/>
</dbReference>
<dbReference type="PROSITE" id="PS51421">
    <property type="entry name" value="RAS"/>
    <property type="match status" value="1"/>
</dbReference>
<evidence type="ECO:0008006" key="9">
    <source>
        <dbReference type="Google" id="ProtNLM"/>
    </source>
</evidence>
<accession>A0A0E0K8W0</accession>
<dbReference type="Gene3D" id="2.40.40.20">
    <property type="match status" value="1"/>
</dbReference>
<dbReference type="PANTHER" id="PTHR23077">
    <property type="entry name" value="AAA-FAMILY ATPASE"/>
    <property type="match status" value="1"/>
</dbReference>
<dbReference type="CDD" id="cd19519">
    <property type="entry name" value="RecA-like_CDC48_r1-like"/>
    <property type="match status" value="1"/>
</dbReference>
<dbReference type="GO" id="GO:0016887">
    <property type="term" value="F:ATP hydrolysis activity"/>
    <property type="evidence" value="ECO:0007669"/>
    <property type="project" value="InterPro"/>
</dbReference>
<dbReference type="NCBIfam" id="TIGR01243">
    <property type="entry name" value="CDC48"/>
    <property type="match status" value="1"/>
</dbReference>
<dbReference type="FunFam" id="3.10.330.10:FF:000001">
    <property type="entry name" value="Cell division control 48"/>
    <property type="match status" value="1"/>
</dbReference>
<evidence type="ECO:0000259" key="6">
    <source>
        <dbReference type="SMART" id="SM01073"/>
    </source>
</evidence>
<dbReference type="PANTHER" id="PTHR23077:SF200">
    <property type="entry name" value="CELL DIVISION CONTROL PROTEIN 48 HOMOLOG E"/>
    <property type="match status" value="1"/>
</dbReference>
<dbReference type="GO" id="GO:0005634">
    <property type="term" value="C:nucleus"/>
    <property type="evidence" value="ECO:0007669"/>
    <property type="project" value="TreeGrafter"/>
</dbReference>
<feature type="region of interest" description="Disordered" evidence="3">
    <location>
        <begin position="187"/>
        <end position="247"/>
    </location>
</feature>
<sequence>MGCSSSVPARSTGGLNNISNDNSATDSKDLRAKLVLLGDSGVGKSCIVLRFVRGQFDPTSKVTVGASFLSQTLALEDSTIVKFEIWDTAGQERYAALAPLYYRGAAAAVVVYDITSPESFSKAQYWVKELQKHGSPDIIMVLVGNKADLHENRHVSSQEAQEYAEKNNMVFIETSAKTADNINQVFEYTTPPGISPPETRPTRYSPLNNPKNLELERPLESANPATPMASQGEPSSSSSADPKGKKDFSTAILERKKSPNRLVVDEATNDDNSVIGMHPDTMEKLQLFRGDTVLLKGKKRKDTICIVLADDTCEEPKIRMNKVVRKNLRVRLGDVVSVHQCPDVKYGKRVHILPIDDTVEGITGNLFDAFLKPYFLEAYRPLRKGDLFLVRGGMRSVEFKVIETDPAEYCIVAPDTEIFCDGEPIKREDEERLDEVGYDDVGGVRKQMAQIRELVELPLRHPQLFKSIGVKPPKGILLYGPPGSGKTLIARAVANETGAFFFLINGPEIMSKLAGESESNLRKAFEEAEKNAPSIIFIDEIDSIAPKREKTHGEVERRIVSQLLTLMDGLKARSHVIVMGATNRPNSIDPALRRFGRFDREIDIGVPDEVGRLEVLRIHTKNMKLAEDVDLEHIAKDTHGYVGADLAALCTEAALQCIREKMDIIDLEDETIDAEILNSMAVTNDHFKTALGTSNPSALRETVVEVPNVSWEDIGGLENVKRELQETVQYPVEHPEKFEKFGMSPSKGVLFYGPPGCGKTLLAKAIANECQANFISVKGPELLTMWFGESEANVREIFDKARQSAPCVLFFDELDSIATQRGSSVGDAGGAADRVLNQLLTEMDGMNAKKTVFIIGATNRPDIIDPALLRPGRLDQLIYIPLPDDQSRLQIFKACLRKSPVAKDVDLNALAKYTQGFSGADITEICQRACKYAIRENIEKDIEMEKRRKDNPEAMEEDEVDDIAEIKAAHFEESMKYARRSVSDADIRKYQAFAQTLQQSRGFGTEFRFADQPSSGAGAAADPFASAAAAADDDDLYS</sequence>
<dbReference type="Gene3D" id="3.10.330.10">
    <property type="match status" value="1"/>
</dbReference>
<reference evidence="7" key="1">
    <citation type="submission" date="2015-04" db="UniProtKB">
        <authorList>
            <consortium name="EnsemblPlants"/>
        </authorList>
    </citation>
    <scope>IDENTIFICATION</scope>
</reference>
<dbReference type="InterPro" id="IPR005225">
    <property type="entry name" value="Small_GTP-bd"/>
</dbReference>
<dbReference type="SMART" id="SM01072">
    <property type="entry name" value="CDC48_2"/>
    <property type="match status" value="1"/>
</dbReference>
<dbReference type="Gene3D" id="6.10.20.150">
    <property type="match status" value="1"/>
</dbReference>
<organism evidence="7">
    <name type="scientific">Oryza punctata</name>
    <name type="common">Red rice</name>
    <dbReference type="NCBI Taxonomy" id="4537"/>
    <lineage>
        <taxon>Eukaryota</taxon>
        <taxon>Viridiplantae</taxon>
        <taxon>Streptophyta</taxon>
        <taxon>Embryophyta</taxon>
        <taxon>Tracheophyta</taxon>
        <taxon>Spermatophyta</taxon>
        <taxon>Magnoliopsida</taxon>
        <taxon>Liliopsida</taxon>
        <taxon>Poales</taxon>
        <taxon>Poaceae</taxon>
        <taxon>BOP clade</taxon>
        <taxon>Oryzoideae</taxon>
        <taxon>Oryzeae</taxon>
        <taxon>Oryzinae</taxon>
        <taxon>Oryza</taxon>
    </lineage>
</organism>
<dbReference type="FunFam" id="2.40.40.20:FF:000003">
    <property type="entry name" value="Transitional endoplasmic reticulum ATPase"/>
    <property type="match status" value="1"/>
</dbReference>
<feature type="domain" description="AAA+ ATPase" evidence="4">
    <location>
        <begin position="745"/>
        <end position="884"/>
    </location>
</feature>
<dbReference type="GO" id="GO:0097352">
    <property type="term" value="P:autophagosome maturation"/>
    <property type="evidence" value="ECO:0007669"/>
    <property type="project" value="TreeGrafter"/>
</dbReference>
<dbReference type="SMART" id="SM00173">
    <property type="entry name" value="RAS"/>
    <property type="match status" value="1"/>
</dbReference>
<dbReference type="InterPro" id="IPR003960">
    <property type="entry name" value="ATPase_AAA_CS"/>
</dbReference>
<evidence type="ECO:0000259" key="4">
    <source>
        <dbReference type="SMART" id="SM00382"/>
    </source>
</evidence>
<dbReference type="GO" id="GO:0005525">
    <property type="term" value="F:GTP binding"/>
    <property type="evidence" value="ECO:0007669"/>
    <property type="project" value="InterPro"/>
</dbReference>
<feature type="region of interest" description="Disordered" evidence="3">
    <location>
        <begin position="1007"/>
        <end position="1038"/>
    </location>
</feature>
<dbReference type="FunFam" id="3.40.50.300:FF:000012">
    <property type="entry name" value="Transitional endoplasmic reticulum ATPase"/>
    <property type="match status" value="1"/>
</dbReference>
<protein>
    <recommendedName>
        <fullName evidence="9">Vesicle-fusing ATPase</fullName>
    </recommendedName>
</protein>
<keyword evidence="2" id="KW-0067">ATP-binding</keyword>
<dbReference type="InterPro" id="IPR009010">
    <property type="entry name" value="Asp_de-COase-like_dom_sf"/>
</dbReference>
<dbReference type="GO" id="GO:0051228">
    <property type="term" value="P:mitotic spindle disassembly"/>
    <property type="evidence" value="ECO:0007669"/>
    <property type="project" value="TreeGrafter"/>
</dbReference>
<dbReference type="PROSITE" id="PS00674">
    <property type="entry name" value="AAA"/>
    <property type="match status" value="2"/>
</dbReference>
<dbReference type="GO" id="GO:0005829">
    <property type="term" value="C:cytosol"/>
    <property type="evidence" value="ECO:0007669"/>
    <property type="project" value="TreeGrafter"/>
</dbReference>
<feature type="domain" description="CDC48 N-terminal subdomain" evidence="6">
    <location>
        <begin position="261"/>
        <end position="344"/>
    </location>
</feature>
<dbReference type="eggNOG" id="KOG0730">
    <property type="taxonomic scope" value="Eukaryota"/>
</dbReference>
<dbReference type="CDD" id="cd01860">
    <property type="entry name" value="Rab5_related"/>
    <property type="match status" value="1"/>
</dbReference>
<dbReference type="FunFam" id="3.40.50.300:FF:000048">
    <property type="entry name" value="Transitional endoplasmic reticulum ATPase"/>
    <property type="match status" value="1"/>
</dbReference>
<proteinExistence type="predicted"/>
<feature type="compositionally biased region" description="Low complexity" evidence="3">
    <location>
        <begin position="1010"/>
        <end position="1030"/>
    </location>
</feature>
<dbReference type="SMART" id="SM00175">
    <property type="entry name" value="RAB"/>
    <property type="match status" value="1"/>
</dbReference>
<reference evidence="7" key="2">
    <citation type="submission" date="2018-05" db="EMBL/GenBank/DDBJ databases">
        <title>OpunRS2 (Oryza punctata Reference Sequence Version 2).</title>
        <authorList>
            <person name="Zhang J."/>
            <person name="Kudrna D."/>
            <person name="Lee S."/>
            <person name="Talag J."/>
            <person name="Welchert J."/>
            <person name="Wing R.A."/>
        </authorList>
    </citation>
    <scope>NUCLEOTIDE SEQUENCE [LARGE SCALE GENOMIC DNA]</scope>
</reference>
<dbReference type="SMART" id="SM00176">
    <property type="entry name" value="RAN"/>
    <property type="match status" value="1"/>
</dbReference>
<dbReference type="STRING" id="4537.A0A0E0K8W0"/>
<dbReference type="eggNOG" id="KOG0092">
    <property type="taxonomic scope" value="Eukaryota"/>
</dbReference>
<dbReference type="InterPro" id="IPR004201">
    <property type="entry name" value="Cdc48_dom2"/>
</dbReference>
<dbReference type="AlphaFoldDB" id="A0A0E0K8W0"/>
<dbReference type="InterPro" id="IPR003593">
    <property type="entry name" value="AAA+_ATPase"/>
</dbReference>
<dbReference type="FunFam" id="3.40.50.300:FF:000851">
    <property type="entry name" value="Ras-related small GTP-binding family protein"/>
    <property type="match status" value="1"/>
</dbReference>
<dbReference type="PROSITE" id="PS51419">
    <property type="entry name" value="RAB"/>
    <property type="match status" value="1"/>
</dbReference>
<dbReference type="SUPFAM" id="SSF54585">
    <property type="entry name" value="Cdc48 domain 2-like"/>
    <property type="match status" value="1"/>
</dbReference>
<dbReference type="SMART" id="SM00174">
    <property type="entry name" value="RHO"/>
    <property type="match status" value="1"/>
</dbReference>
<dbReference type="Gene3D" id="3.40.50.300">
    <property type="entry name" value="P-loop containing nucleotide triphosphate hydrolases"/>
    <property type="match status" value="3"/>
</dbReference>
<dbReference type="SMART" id="SM00382">
    <property type="entry name" value="AAA"/>
    <property type="match status" value="2"/>
</dbReference>
<evidence type="ECO:0000256" key="2">
    <source>
        <dbReference type="ARBA" id="ARBA00022840"/>
    </source>
</evidence>
<dbReference type="InterPro" id="IPR003338">
    <property type="entry name" value="CDC4_N-term_subdom"/>
</dbReference>
<dbReference type="NCBIfam" id="TIGR00231">
    <property type="entry name" value="small_GTP"/>
    <property type="match status" value="1"/>
</dbReference>